<protein>
    <submittedName>
        <fullName evidence="1">Uncharacterized protein</fullName>
    </submittedName>
</protein>
<dbReference type="AlphaFoldDB" id="B1WYD5"/>
<evidence type="ECO:0000313" key="1">
    <source>
        <dbReference type="EMBL" id="ACB49365.1"/>
    </source>
</evidence>
<organism evidence="1 2">
    <name type="scientific">Crocosphaera subtropica (strain ATCC 51142 / BH68)</name>
    <name type="common">Cyanothece sp. (strain ATCC 51142)</name>
    <dbReference type="NCBI Taxonomy" id="43989"/>
    <lineage>
        <taxon>Bacteria</taxon>
        <taxon>Bacillati</taxon>
        <taxon>Cyanobacteriota</taxon>
        <taxon>Cyanophyceae</taxon>
        <taxon>Oscillatoriophycideae</taxon>
        <taxon>Chroococcales</taxon>
        <taxon>Aphanothecaceae</taxon>
        <taxon>Crocosphaera</taxon>
        <taxon>Crocosphaera subtropica</taxon>
    </lineage>
</organism>
<name>B1WYD5_CROS5</name>
<dbReference type="Proteomes" id="UP000001203">
    <property type="component" value="Chromosome circular"/>
</dbReference>
<gene>
    <name evidence="1" type="ordered locus">cce_0013</name>
</gene>
<dbReference type="KEGG" id="cyt:cce_0013"/>
<sequence>MLNQDVTISQHQSEFNHYLDHVRYQLLKRYP</sequence>
<accession>B1WYD5</accession>
<dbReference type="HOGENOM" id="CLU_3396062_0_0_3"/>
<dbReference type="EMBL" id="CP000806">
    <property type="protein sequence ID" value="ACB49365.1"/>
    <property type="molecule type" value="Genomic_DNA"/>
</dbReference>
<keyword evidence="2" id="KW-1185">Reference proteome</keyword>
<proteinExistence type="predicted"/>
<reference evidence="1 2" key="1">
    <citation type="journal article" date="2008" name="Proc. Natl. Acad. Sci. U.S.A.">
        <title>The genome of Cyanothece 51142, a unicellular diazotrophic cyanobacterium important in the marine nitrogen cycle.</title>
        <authorList>
            <person name="Welsh E.A."/>
            <person name="Liberton M."/>
            <person name="Stoeckel J."/>
            <person name="Loh T."/>
            <person name="Elvitigala T."/>
            <person name="Wang C."/>
            <person name="Wollam A."/>
            <person name="Fulton R.S."/>
            <person name="Clifton S.W."/>
            <person name="Jacobs J.M."/>
            <person name="Aurora R."/>
            <person name="Ghosh B.K."/>
            <person name="Sherman L.A."/>
            <person name="Smith R.D."/>
            <person name="Wilson R.K."/>
            <person name="Pakrasi H.B."/>
        </authorList>
    </citation>
    <scope>NUCLEOTIDE SEQUENCE [LARGE SCALE GENOMIC DNA]</scope>
    <source>
        <strain evidence="2">ATCC 51142 / BH68</strain>
    </source>
</reference>
<evidence type="ECO:0000313" key="2">
    <source>
        <dbReference type="Proteomes" id="UP000001203"/>
    </source>
</evidence>